<sequence>MADEELPPSRLGTKDHWDSVYEREVRVYNDVGDEGEVWFGETSVTKMRKWAHKHIKPKADGSAVRIMEAGSGNGTLLLSFLTSPAPLQDVDSARAGGQRPPKYHLTGIDYCESAAVLARSIEQSRRETLPSEIENPESDSDDDYDHDSDDEEQGCGKGLIMNDVECSWRTADLLRSDLGGEKWDLVLDKGTYDALCLSDEGIEEEGGRLPSQVYPEKIAKLVEEAGFFLITSCNFTEEEIKARYTKVGLGEYPLPRL</sequence>
<keyword evidence="3 4" id="KW-0949">S-adenosyl-L-methionine</keyword>
<evidence type="ECO:0000256" key="1">
    <source>
        <dbReference type="ARBA" id="ARBA00022603"/>
    </source>
</evidence>
<name>A0A1B9GJR7_9TREE</name>
<keyword evidence="4" id="KW-0963">Cytoplasm</keyword>
<keyword evidence="2 4" id="KW-0808">Transferase</keyword>
<comment type="subcellular location">
    <subcellularLocation>
        <location evidence="4">Cytoplasm</location>
    </subcellularLocation>
</comment>
<keyword evidence="7" id="KW-1185">Reference proteome</keyword>
<dbReference type="Proteomes" id="UP000092666">
    <property type="component" value="Unassembled WGS sequence"/>
</dbReference>
<reference evidence="7" key="2">
    <citation type="submission" date="2013-12" db="EMBL/GenBank/DDBJ databases">
        <title>Evolution of pathogenesis and genome organization in the Tremellales.</title>
        <authorList>
            <person name="Cuomo C."/>
            <person name="Litvintseva A."/>
            <person name="Heitman J."/>
            <person name="Chen Y."/>
            <person name="Sun S."/>
            <person name="Springer D."/>
            <person name="Dromer F."/>
            <person name="Young S."/>
            <person name="Zeng Q."/>
            <person name="Chapman S."/>
            <person name="Gujja S."/>
            <person name="Saif S."/>
            <person name="Birren B."/>
        </authorList>
    </citation>
    <scope>NUCLEOTIDE SEQUENCE [LARGE SCALE GENOMIC DNA]</scope>
    <source>
        <strain evidence="7">BCC8398</strain>
    </source>
</reference>
<evidence type="ECO:0000256" key="3">
    <source>
        <dbReference type="ARBA" id="ARBA00022691"/>
    </source>
</evidence>
<dbReference type="GO" id="GO:0032259">
    <property type="term" value="P:methylation"/>
    <property type="evidence" value="ECO:0007669"/>
    <property type="project" value="UniProtKB-KW"/>
</dbReference>
<dbReference type="OrthoDB" id="10069295at2759"/>
<dbReference type="EMBL" id="KV700137">
    <property type="protein sequence ID" value="OCF31227.1"/>
    <property type="molecule type" value="Genomic_DNA"/>
</dbReference>
<dbReference type="InterPro" id="IPR026635">
    <property type="entry name" value="Efm4/METTL10"/>
</dbReference>
<keyword evidence="1 4" id="KW-0489">Methyltransferase</keyword>
<evidence type="ECO:0000256" key="5">
    <source>
        <dbReference type="SAM" id="MobiDB-lite"/>
    </source>
</evidence>
<keyword evidence="4" id="KW-0813">Transport</keyword>
<dbReference type="SUPFAM" id="SSF53335">
    <property type="entry name" value="S-adenosyl-L-methionine-dependent methyltransferases"/>
    <property type="match status" value="1"/>
</dbReference>
<dbReference type="PANTHER" id="PTHR12843">
    <property type="entry name" value="PROTEIN-LYSINE N-METHYLTRANSFERASE METTL10"/>
    <property type="match status" value="1"/>
</dbReference>
<evidence type="ECO:0000256" key="2">
    <source>
        <dbReference type="ARBA" id="ARBA00022679"/>
    </source>
</evidence>
<dbReference type="GO" id="GO:0016192">
    <property type="term" value="P:vesicle-mediated transport"/>
    <property type="evidence" value="ECO:0007669"/>
    <property type="project" value="UniProtKB-UniRule"/>
</dbReference>
<evidence type="ECO:0000313" key="6">
    <source>
        <dbReference type="EMBL" id="OCF31227.1"/>
    </source>
</evidence>
<proteinExistence type="inferred from homology"/>
<gene>
    <name evidence="4" type="primary">EFM4</name>
    <name evidence="6" type="ORF">I316_07196</name>
</gene>
<dbReference type="HAMAP" id="MF_03188">
    <property type="entry name" value="Methyltr_EFM4"/>
    <property type="match status" value="1"/>
</dbReference>
<accession>A0A1B9GJR7</accession>
<feature type="region of interest" description="Disordered" evidence="5">
    <location>
        <begin position="123"/>
        <end position="156"/>
    </location>
</feature>
<dbReference type="STRING" id="1296120.A0A1B9GJR7"/>
<comment type="function">
    <text evidence="4">S-adenosyl-L-methionine-dependent protein-lysine N-methyltransferase that mono- and dimethylates elongation factor 1-alpha at 'Lys-316'. May play a role in intracellular transport.</text>
</comment>
<comment type="similarity">
    <text evidence="4">Belongs to the class I-like SAM-binding methyltransferase superfamily. EFM4 family.</text>
</comment>
<dbReference type="GO" id="GO:0016279">
    <property type="term" value="F:protein-lysine N-methyltransferase activity"/>
    <property type="evidence" value="ECO:0007669"/>
    <property type="project" value="UniProtKB-UniRule"/>
</dbReference>
<dbReference type="GO" id="GO:0005737">
    <property type="term" value="C:cytoplasm"/>
    <property type="evidence" value="ECO:0007669"/>
    <property type="project" value="UniProtKB-SubCell"/>
</dbReference>
<dbReference type="Gene3D" id="3.40.50.150">
    <property type="entry name" value="Vaccinia Virus protein VP39"/>
    <property type="match status" value="1"/>
</dbReference>
<organism evidence="6 7">
    <name type="scientific">Kwoniella heveanensis BCC8398</name>
    <dbReference type="NCBI Taxonomy" id="1296120"/>
    <lineage>
        <taxon>Eukaryota</taxon>
        <taxon>Fungi</taxon>
        <taxon>Dikarya</taxon>
        <taxon>Basidiomycota</taxon>
        <taxon>Agaricomycotina</taxon>
        <taxon>Tremellomycetes</taxon>
        <taxon>Tremellales</taxon>
        <taxon>Cryptococcaceae</taxon>
        <taxon>Kwoniella</taxon>
    </lineage>
</organism>
<dbReference type="PANTHER" id="PTHR12843:SF5">
    <property type="entry name" value="EEF1A LYSINE METHYLTRANSFERASE 2"/>
    <property type="match status" value="1"/>
</dbReference>
<evidence type="ECO:0000313" key="7">
    <source>
        <dbReference type="Proteomes" id="UP000092666"/>
    </source>
</evidence>
<dbReference type="InterPro" id="IPR029063">
    <property type="entry name" value="SAM-dependent_MTases_sf"/>
</dbReference>
<feature type="compositionally biased region" description="Acidic residues" evidence="5">
    <location>
        <begin position="134"/>
        <end position="153"/>
    </location>
</feature>
<dbReference type="AlphaFoldDB" id="A0A1B9GJR7"/>
<reference evidence="6 7" key="1">
    <citation type="submission" date="2013-07" db="EMBL/GenBank/DDBJ databases">
        <title>The Genome Sequence of Cryptococcus heveanensis BCC8398.</title>
        <authorList>
            <consortium name="The Broad Institute Genome Sequencing Platform"/>
            <person name="Cuomo C."/>
            <person name="Litvintseva A."/>
            <person name="Chen Y."/>
            <person name="Heitman J."/>
            <person name="Sun S."/>
            <person name="Springer D."/>
            <person name="Dromer F."/>
            <person name="Young S.K."/>
            <person name="Zeng Q."/>
            <person name="Gargeya S."/>
            <person name="Fitzgerald M."/>
            <person name="Abouelleil A."/>
            <person name="Alvarado L."/>
            <person name="Berlin A.M."/>
            <person name="Chapman S.B."/>
            <person name="Dewar J."/>
            <person name="Goldberg J."/>
            <person name="Griggs A."/>
            <person name="Gujja S."/>
            <person name="Hansen M."/>
            <person name="Howarth C."/>
            <person name="Imamovic A."/>
            <person name="Larimer J."/>
            <person name="McCowan C."/>
            <person name="Murphy C."/>
            <person name="Pearson M."/>
            <person name="Priest M."/>
            <person name="Roberts A."/>
            <person name="Saif S."/>
            <person name="Shea T."/>
            <person name="Sykes S."/>
            <person name="Wortman J."/>
            <person name="Nusbaum C."/>
            <person name="Birren B."/>
        </authorList>
    </citation>
    <scope>NUCLEOTIDE SEQUENCE [LARGE SCALE GENOMIC DNA]</scope>
    <source>
        <strain evidence="6 7">BCC8398</strain>
    </source>
</reference>
<protein>
    <recommendedName>
        <fullName evidence="4">Protein-lysine N-methyltransferase EFM4</fullName>
        <ecNumber evidence="4">2.1.1.-</ecNumber>
    </recommendedName>
    <alternativeName>
        <fullName evidence="4">Elongation factor methyltransferase 4</fullName>
    </alternativeName>
</protein>
<evidence type="ECO:0000256" key="4">
    <source>
        <dbReference type="HAMAP-Rule" id="MF_03188"/>
    </source>
</evidence>
<dbReference type="EC" id="2.1.1.-" evidence="4"/>